<protein>
    <submittedName>
        <fullName evidence="1">Uncharacterized protein</fullName>
    </submittedName>
</protein>
<dbReference type="EMBL" id="OX596097">
    <property type="protein sequence ID" value="CAM9610818.1"/>
    <property type="molecule type" value="Genomic_DNA"/>
</dbReference>
<sequence>MDAEELRPPPTASTHLPIRSSSSVAQSCPTLCDPMICSMPGLPVHHQQPESTQIHVHWVGDAIQPSHPLSSPSPPALNLSQHQGLFQRVSSLHQVAKVLEFQLQHQSFQ</sequence>
<evidence type="ECO:0000313" key="1">
    <source>
        <dbReference type="EMBL" id="CAM9610818.1"/>
    </source>
</evidence>
<reference evidence="1" key="1">
    <citation type="submission" date="2023-05" db="EMBL/GenBank/DDBJ databases">
        <authorList>
            <consortium name="ELIXIR-Norway"/>
        </authorList>
    </citation>
    <scope>NUCLEOTIDE SEQUENCE</scope>
</reference>
<proteinExistence type="predicted"/>
<reference evidence="1" key="2">
    <citation type="submission" date="2025-03" db="EMBL/GenBank/DDBJ databases">
        <authorList>
            <consortium name="ELIXIR-Norway"/>
            <consortium name="Elixir Norway"/>
        </authorList>
    </citation>
    <scope>NUCLEOTIDE SEQUENCE</scope>
</reference>
<dbReference type="Proteomes" id="UP001162501">
    <property type="component" value="Chromosome 13"/>
</dbReference>
<name>A0AC59YE45_RANTA</name>
<organism evidence="1 2">
    <name type="scientific">Rangifer tarandus platyrhynchus</name>
    <name type="common">Svalbard reindeer</name>
    <dbReference type="NCBI Taxonomy" id="3082113"/>
    <lineage>
        <taxon>Eukaryota</taxon>
        <taxon>Metazoa</taxon>
        <taxon>Chordata</taxon>
        <taxon>Craniata</taxon>
        <taxon>Vertebrata</taxon>
        <taxon>Euteleostomi</taxon>
        <taxon>Mammalia</taxon>
        <taxon>Eutheria</taxon>
        <taxon>Laurasiatheria</taxon>
        <taxon>Artiodactyla</taxon>
        <taxon>Ruminantia</taxon>
        <taxon>Pecora</taxon>
        <taxon>Cervidae</taxon>
        <taxon>Odocoileinae</taxon>
        <taxon>Rangifer</taxon>
    </lineage>
</organism>
<gene>
    <name evidence="1" type="ORF">MRATA1EN22A_LOCUS4962</name>
</gene>
<evidence type="ECO:0000313" key="2">
    <source>
        <dbReference type="Proteomes" id="UP001162501"/>
    </source>
</evidence>
<accession>A0AC59YE45</accession>